<dbReference type="EMBL" id="JAHLQK010000006">
    <property type="protein sequence ID" value="MBU5677778.1"/>
    <property type="molecule type" value="Genomic_DNA"/>
</dbReference>
<evidence type="ECO:0000313" key="1">
    <source>
        <dbReference type="EMBL" id="MBU5677778.1"/>
    </source>
</evidence>
<gene>
    <name evidence="1" type="ORF">KQI88_15270</name>
</gene>
<keyword evidence="2" id="KW-1185">Reference proteome</keyword>
<organism evidence="1 2">
    <name type="scientific">Alkaliphilus flagellatus</name>
    <dbReference type="NCBI Taxonomy" id="2841507"/>
    <lineage>
        <taxon>Bacteria</taxon>
        <taxon>Bacillati</taxon>
        <taxon>Bacillota</taxon>
        <taxon>Clostridia</taxon>
        <taxon>Peptostreptococcales</taxon>
        <taxon>Natronincolaceae</taxon>
        <taxon>Alkaliphilus</taxon>
    </lineage>
</organism>
<dbReference type="InterPro" id="IPR009660">
    <property type="entry name" value="Phage_A500_Gp15"/>
</dbReference>
<dbReference type="Proteomes" id="UP000779508">
    <property type="component" value="Unassembled WGS sequence"/>
</dbReference>
<comment type="caution">
    <text evidence="1">The sequence shown here is derived from an EMBL/GenBank/DDBJ whole genome shotgun (WGS) entry which is preliminary data.</text>
</comment>
<name>A0ABS6G5X9_9FIRM</name>
<protein>
    <submittedName>
        <fullName evidence="1">Bacteriophage Gp15 family protein</fullName>
    </submittedName>
</protein>
<proteinExistence type="predicted"/>
<accession>A0ABS6G5X9</accession>
<evidence type="ECO:0000313" key="2">
    <source>
        <dbReference type="Proteomes" id="UP000779508"/>
    </source>
</evidence>
<reference evidence="1 2" key="1">
    <citation type="submission" date="2021-06" db="EMBL/GenBank/DDBJ databases">
        <authorList>
            <person name="Sun Q."/>
            <person name="Li D."/>
        </authorList>
    </citation>
    <scope>NUCLEOTIDE SEQUENCE [LARGE SCALE GENOMIC DNA]</scope>
    <source>
        <strain evidence="1 2">MSJ-5</strain>
    </source>
</reference>
<dbReference type="Pfam" id="PF06854">
    <property type="entry name" value="Phage_Gp15"/>
    <property type="match status" value="1"/>
</dbReference>
<sequence>MTRSQRPDFAKKQSYKEDWYDLYEDWGLIEASFTSQYGIRLRSENDMSWSEFSTFLAGIMPETPLGQVVSIRCENDKEVLKNFTKEQHKIRTEWRNRATKAILLDKDEAKKQIKMLQEAMKRAFSK</sequence>